<evidence type="ECO:0000256" key="2">
    <source>
        <dbReference type="ARBA" id="ARBA00008404"/>
    </source>
</evidence>
<gene>
    <name evidence="7" type="ORF">ST398NM02_0929</name>
</gene>
<evidence type="ECO:0000256" key="5">
    <source>
        <dbReference type="ARBA" id="ARBA00022989"/>
    </source>
</evidence>
<feature type="transmembrane region" description="Helical" evidence="6">
    <location>
        <begin position="43"/>
        <end position="63"/>
    </location>
</feature>
<feature type="transmembrane region" description="Helical" evidence="6">
    <location>
        <begin position="69"/>
        <end position="87"/>
    </location>
</feature>
<keyword evidence="5 6" id="KW-1133">Transmembrane helix</keyword>
<dbReference type="PANTHER" id="PTHR34703:SF1">
    <property type="entry name" value="ANTIPORTER SUBUNIT MNHG2-RELATED"/>
    <property type="match status" value="1"/>
</dbReference>
<evidence type="ECO:0000256" key="1">
    <source>
        <dbReference type="ARBA" id="ARBA00004651"/>
    </source>
</evidence>
<evidence type="ECO:0000256" key="6">
    <source>
        <dbReference type="SAM" id="Phobius"/>
    </source>
</evidence>
<keyword evidence="3" id="KW-0813">Transport</keyword>
<evidence type="ECO:0000313" key="7">
    <source>
        <dbReference type="EMBL" id="EIA15083.1"/>
    </source>
</evidence>
<organism evidence="7 8">
    <name type="scientific">Staphylococcus aureus subsp. aureus DR10</name>
    <dbReference type="NCBI Taxonomy" id="1155079"/>
    <lineage>
        <taxon>Bacteria</taxon>
        <taxon>Bacillati</taxon>
        <taxon>Bacillota</taxon>
        <taxon>Bacilli</taxon>
        <taxon>Bacillales</taxon>
        <taxon>Staphylococcaceae</taxon>
        <taxon>Staphylococcus</taxon>
    </lineage>
</organism>
<evidence type="ECO:0000256" key="4">
    <source>
        <dbReference type="ARBA" id="ARBA00022692"/>
    </source>
</evidence>
<reference evidence="7 8" key="1">
    <citation type="journal article" date="2012" name="MBio">
        <title>Identification of a highly transmissible animal-independent Staphylococcus aureus ST398 clone with distinct genomic and cell adhesion properties.</title>
        <authorList>
            <person name="Uhlemann A.C."/>
            <person name="Porcella S.F."/>
            <person name="Trivedi S."/>
            <person name="Sullivan S.B."/>
            <person name="Hafer C."/>
            <person name="Kennedy A.D."/>
            <person name="Barbian K.D."/>
            <person name="McCarthy A.J."/>
            <person name="Street C."/>
            <person name="Hirschberg D.L."/>
            <person name="Lipkin W.I."/>
            <person name="Lindsay J.A."/>
            <person name="DeLeo F.R."/>
            <person name="Lowy F.D."/>
        </authorList>
    </citation>
    <scope>NUCLEOTIDE SEQUENCE [LARGE SCALE GENOMIC DNA]</scope>
    <source>
        <strain evidence="7 8">DR10</strain>
    </source>
</reference>
<comment type="caution">
    <text evidence="7">The sequence shown here is derived from an EMBL/GenBank/DDBJ whole genome shotgun (WGS) entry which is preliminary data.</text>
</comment>
<name>A0ABC9Q3P1_STAA5</name>
<comment type="similarity">
    <text evidence="2">Belongs to the CPA3 antiporters (TC 2.A.63) subunit G family.</text>
</comment>
<accession>A0ABC9Q3P1</accession>
<evidence type="ECO:0000256" key="3">
    <source>
        <dbReference type="ARBA" id="ARBA00022449"/>
    </source>
</evidence>
<feature type="transmembrane region" description="Helical" evidence="6">
    <location>
        <begin position="6"/>
        <end position="31"/>
    </location>
</feature>
<dbReference type="GO" id="GO:0005886">
    <property type="term" value="C:plasma membrane"/>
    <property type="evidence" value="ECO:0007669"/>
    <property type="project" value="UniProtKB-SubCell"/>
</dbReference>
<evidence type="ECO:0000313" key="8">
    <source>
        <dbReference type="Proteomes" id="UP000003093"/>
    </source>
</evidence>
<dbReference type="InterPro" id="IPR005133">
    <property type="entry name" value="PhaG_MnhG_YufB"/>
</dbReference>
<dbReference type="NCBIfam" id="NF009237">
    <property type="entry name" value="PRK12587.1"/>
    <property type="match status" value="1"/>
</dbReference>
<dbReference type="NCBIfam" id="TIGR01300">
    <property type="entry name" value="CPA3_mnhG_phaG"/>
    <property type="match status" value="1"/>
</dbReference>
<keyword evidence="4 6" id="KW-0812">Transmembrane</keyword>
<keyword evidence="3" id="KW-0050">Antiport</keyword>
<dbReference type="GO" id="GO:0015297">
    <property type="term" value="F:antiporter activity"/>
    <property type="evidence" value="ECO:0007669"/>
    <property type="project" value="UniProtKB-KW"/>
</dbReference>
<dbReference type="Proteomes" id="UP000003093">
    <property type="component" value="Unassembled WGS sequence"/>
</dbReference>
<protein>
    <submittedName>
        <fullName evidence="7">ShaG</fullName>
    </submittedName>
</protein>
<sequence>MNMIKIILISLALIFVIIGALISALAAIGLLRLEDVYSRAHAAGKASTLGAMSLLFGTFLYFIATQGFVNMQLIVAIIFVLITGPLSSHMIMKAAYNIKTPYTKKTKVDEISEDLKDTKL</sequence>
<dbReference type="Pfam" id="PF03334">
    <property type="entry name" value="PhaG_MnhG_YufB"/>
    <property type="match status" value="1"/>
</dbReference>
<comment type="subcellular location">
    <subcellularLocation>
        <location evidence="1">Cell membrane</location>
        <topology evidence="1">Multi-pass membrane protein</topology>
    </subcellularLocation>
</comment>
<dbReference type="PANTHER" id="PTHR34703">
    <property type="entry name" value="ANTIPORTER SUBUNIT MNHG2-RELATED"/>
    <property type="match status" value="1"/>
</dbReference>
<keyword evidence="6" id="KW-0472">Membrane</keyword>
<dbReference type="EMBL" id="AIDT01000002">
    <property type="protein sequence ID" value="EIA15083.1"/>
    <property type="molecule type" value="Genomic_DNA"/>
</dbReference>
<dbReference type="AlphaFoldDB" id="A0ABC9Q3P1"/>
<dbReference type="NCBIfam" id="NF009314">
    <property type="entry name" value="PRK12674.1-2"/>
    <property type="match status" value="1"/>
</dbReference>
<proteinExistence type="inferred from homology"/>